<dbReference type="AlphaFoldDB" id="A0A1D2MHR2"/>
<keyword evidence="4" id="KW-0156">Chromatin regulator</keyword>
<accession>A0A1D2MHR2</accession>
<evidence type="ECO:0000313" key="7">
    <source>
        <dbReference type="EMBL" id="ODM92537.1"/>
    </source>
</evidence>
<comment type="subcellular location">
    <subcellularLocation>
        <location evidence="1">Nucleus</location>
    </subcellularLocation>
</comment>
<reference evidence="7 8" key="1">
    <citation type="journal article" date="2016" name="Genome Biol. Evol.">
        <title>Gene Family Evolution Reflects Adaptation to Soil Environmental Stressors in the Genome of the Collembolan Orchesella cincta.</title>
        <authorList>
            <person name="Faddeeva-Vakhrusheva A."/>
            <person name="Derks M.F."/>
            <person name="Anvar S.Y."/>
            <person name="Agamennone V."/>
            <person name="Suring W."/>
            <person name="Smit S."/>
            <person name="van Straalen N.M."/>
            <person name="Roelofs D."/>
        </authorList>
    </citation>
    <scope>NUCLEOTIDE SEQUENCE [LARGE SCALE GENOMIC DNA]</scope>
    <source>
        <tissue evidence="7">Mixed pool</tissue>
    </source>
</reference>
<dbReference type="GO" id="GO:0006338">
    <property type="term" value="P:chromatin remodeling"/>
    <property type="evidence" value="ECO:0007669"/>
    <property type="project" value="InterPro"/>
</dbReference>
<organism evidence="7 8">
    <name type="scientific">Orchesella cincta</name>
    <name type="common">Springtail</name>
    <name type="synonym">Podura cincta</name>
    <dbReference type="NCBI Taxonomy" id="48709"/>
    <lineage>
        <taxon>Eukaryota</taxon>
        <taxon>Metazoa</taxon>
        <taxon>Ecdysozoa</taxon>
        <taxon>Arthropoda</taxon>
        <taxon>Hexapoda</taxon>
        <taxon>Collembola</taxon>
        <taxon>Entomobryomorpha</taxon>
        <taxon>Entomobryoidea</taxon>
        <taxon>Orchesellidae</taxon>
        <taxon>Orchesellinae</taxon>
        <taxon>Orchesella</taxon>
    </lineage>
</organism>
<dbReference type="GO" id="GO:0006351">
    <property type="term" value="P:DNA-templated transcription"/>
    <property type="evidence" value="ECO:0007669"/>
    <property type="project" value="InterPro"/>
</dbReference>
<gene>
    <name evidence="7" type="ORF">Ocin01_14146</name>
</gene>
<comment type="caution">
    <text evidence="7">The sequence shown here is derived from an EMBL/GenBank/DDBJ whole genome shotgun (WGS) entry which is preliminary data.</text>
</comment>
<dbReference type="InterPro" id="IPR011494">
    <property type="entry name" value="HIRA-like_C"/>
</dbReference>
<evidence type="ECO:0000256" key="1">
    <source>
        <dbReference type="ARBA" id="ARBA00004123"/>
    </source>
</evidence>
<proteinExistence type="predicted"/>
<dbReference type="GO" id="GO:0000785">
    <property type="term" value="C:chromatin"/>
    <property type="evidence" value="ECO:0007669"/>
    <property type="project" value="TreeGrafter"/>
</dbReference>
<dbReference type="PANTHER" id="PTHR13831">
    <property type="entry name" value="MEMBER OF THE HIR1 FAMILY OF WD-REPEAT PROTEINS"/>
    <property type="match status" value="1"/>
</dbReference>
<dbReference type="STRING" id="48709.A0A1D2MHR2"/>
<keyword evidence="8" id="KW-1185">Reference proteome</keyword>
<dbReference type="OrthoDB" id="6904061at2759"/>
<protein>
    <submittedName>
        <fullName evidence="7">Protein HIRA</fullName>
    </submittedName>
</protein>
<evidence type="ECO:0000256" key="4">
    <source>
        <dbReference type="ARBA" id="ARBA00022853"/>
    </source>
</evidence>
<dbReference type="GO" id="GO:0031491">
    <property type="term" value="F:nucleosome binding"/>
    <property type="evidence" value="ECO:0007669"/>
    <property type="project" value="TreeGrafter"/>
</dbReference>
<dbReference type="Proteomes" id="UP000094527">
    <property type="component" value="Unassembled WGS sequence"/>
</dbReference>
<evidence type="ECO:0000313" key="8">
    <source>
        <dbReference type="Proteomes" id="UP000094527"/>
    </source>
</evidence>
<evidence type="ECO:0000256" key="3">
    <source>
        <dbReference type="ARBA" id="ARBA00022737"/>
    </source>
</evidence>
<evidence type="ECO:0000256" key="2">
    <source>
        <dbReference type="ARBA" id="ARBA00022574"/>
    </source>
</evidence>
<feature type="domain" description="Protein HIRA-like C-terminal" evidence="6">
    <location>
        <begin position="20"/>
        <end position="135"/>
    </location>
</feature>
<name>A0A1D2MHR2_ORCCI</name>
<dbReference type="OMA" id="LATHELW"/>
<dbReference type="EMBL" id="LJIJ01001206">
    <property type="protein sequence ID" value="ODM92537.1"/>
    <property type="molecule type" value="Genomic_DNA"/>
</dbReference>
<dbReference type="PANTHER" id="PTHR13831:SF0">
    <property type="entry name" value="PROTEIN HIRA"/>
    <property type="match status" value="1"/>
</dbReference>
<dbReference type="GO" id="GO:0000417">
    <property type="term" value="C:HIR complex"/>
    <property type="evidence" value="ECO:0007669"/>
    <property type="project" value="TreeGrafter"/>
</dbReference>
<keyword evidence="2" id="KW-0853">WD repeat</keyword>
<keyword evidence="3" id="KW-0677">Repeat</keyword>
<evidence type="ECO:0000256" key="5">
    <source>
        <dbReference type="ARBA" id="ARBA00023242"/>
    </source>
</evidence>
<dbReference type="InterPro" id="IPR031120">
    <property type="entry name" value="HIR1-like"/>
</dbReference>
<keyword evidence="5" id="KW-0539">Nucleus</keyword>
<dbReference type="GO" id="GO:0005634">
    <property type="term" value="C:nucleus"/>
    <property type="evidence" value="ECO:0007669"/>
    <property type="project" value="UniProtKB-SubCell"/>
</dbReference>
<evidence type="ECO:0000259" key="6">
    <source>
        <dbReference type="Pfam" id="PF07569"/>
    </source>
</evidence>
<dbReference type="GO" id="GO:0006355">
    <property type="term" value="P:regulation of DNA-templated transcription"/>
    <property type="evidence" value="ECO:0007669"/>
    <property type="project" value="InterPro"/>
</dbReference>
<sequence>MHRIIALCENATAHVLDIKGRYAFPPIMLSGYPSKTVQSGAFLVVVTTKAFIHVWNIHAKSVVLKSESLLPLLTQYDPEKDRSLDVARIQVAAGGLPIIILNTGKTFMYSLELTAWFMISDPRGLVSSPLTSDQTISGRLLFSGGRLRNKPQPAIVSHIKLKLATCTEMKNADGIMQWLIALAKSLATHELWKELHQLCEDLLGPTHSAAKVSSKWNPKIVGLVDKRKVLRQILTLLLEDLKFQEFYTEFDELLRDVESQETTTSVPITSPP</sequence>
<dbReference type="Pfam" id="PF07569">
    <property type="entry name" value="Hira"/>
    <property type="match status" value="1"/>
</dbReference>